<evidence type="ECO:0000256" key="2">
    <source>
        <dbReference type="SAM" id="MobiDB-lite"/>
    </source>
</evidence>
<dbReference type="AlphaFoldDB" id="X0AJA6"/>
<gene>
    <name evidence="3" type="ORF">FOMG_04517</name>
</gene>
<accession>X0AJA6</accession>
<name>X0AJA6_FUSOX</name>
<sequence>MSNRLNLSSDSIEERPRSSMTLVTTLDDGTTINLTVSPASTDSSAVTASTTFTHTSFSFHISTLLTNQVLSLHKASPPPEAHSCPDSSISDSPPNHTSTHPSPGKHLKLTKMPFALPDDVVAIDTGKKSLLFYVYADRNGNNILSYLESPDQYGNGNFSVNRIAIAKNPFRNNEEESIVVSPNNKQVAAVTWTGPQGIEVRVYYVGKDKNLLRELCKTGDGGWYVGSLSVKGNKYKVTPGTSISASVHTYQPGNSYNLRVFAAEDGEVNDKDLPQISVFKFLHDESGKAASWQGDYITEAIERY</sequence>
<protein>
    <submittedName>
        <fullName evidence="3">Uncharacterized protein</fullName>
    </submittedName>
</protein>
<feature type="compositionally biased region" description="Low complexity" evidence="2">
    <location>
        <begin position="84"/>
        <end position="102"/>
    </location>
</feature>
<dbReference type="Proteomes" id="UP000030703">
    <property type="component" value="Unassembled WGS sequence"/>
</dbReference>
<dbReference type="Pfam" id="PF07938">
    <property type="entry name" value="Fungal_lectin"/>
    <property type="match status" value="1"/>
</dbReference>
<dbReference type="Gene3D" id="2.120.10.70">
    <property type="entry name" value="Fucose-specific lectin"/>
    <property type="match status" value="1"/>
</dbReference>
<dbReference type="EMBL" id="JH659331">
    <property type="protein sequence ID" value="EXK40952.1"/>
    <property type="molecule type" value="Genomic_DNA"/>
</dbReference>
<dbReference type="VEuPathDB" id="FungiDB:FOMG_04517"/>
<evidence type="ECO:0000313" key="3">
    <source>
        <dbReference type="EMBL" id="EXK40952.1"/>
    </source>
</evidence>
<comment type="similarity">
    <text evidence="1">Belongs to the fungal fucose-specific lectin family.</text>
</comment>
<reference evidence="3" key="2">
    <citation type="submission" date="2012-05" db="EMBL/GenBank/DDBJ databases">
        <title>Annotation of the Genome Sequence of Fusarium oxysporum f. sp. melonis 26406.</title>
        <authorList>
            <consortium name="The Broad Institute Genomics Platform"/>
            <person name="Ma L.-J."/>
            <person name="Corby-Kistler H."/>
            <person name="Broz K."/>
            <person name="Gale L.R."/>
            <person name="Jonkers W."/>
            <person name="O'Donnell K."/>
            <person name="Ploetz R."/>
            <person name="Steinberg C."/>
            <person name="Schwartz D.C."/>
            <person name="VanEtten H."/>
            <person name="Zhou S."/>
            <person name="Young S.K."/>
            <person name="Zeng Q."/>
            <person name="Gargeya S."/>
            <person name="Fitzgerald M."/>
            <person name="Abouelleil A."/>
            <person name="Alvarado L."/>
            <person name="Chapman S.B."/>
            <person name="Gainer-Dewar J."/>
            <person name="Goldberg J."/>
            <person name="Griggs A."/>
            <person name="Gujja S."/>
            <person name="Hansen M."/>
            <person name="Howarth C."/>
            <person name="Imamovic A."/>
            <person name="Ireland A."/>
            <person name="Larimer J."/>
            <person name="McCowan C."/>
            <person name="Murphy C."/>
            <person name="Pearson M."/>
            <person name="Poon T.W."/>
            <person name="Priest M."/>
            <person name="Roberts A."/>
            <person name="Saif S."/>
            <person name="Shea T."/>
            <person name="Sykes S."/>
            <person name="Wortman J."/>
            <person name="Nusbaum C."/>
            <person name="Birren B."/>
        </authorList>
    </citation>
    <scope>NUCLEOTIDE SEQUENCE</scope>
    <source>
        <strain evidence="3">26406</strain>
    </source>
</reference>
<dbReference type="OrthoDB" id="4652505at2759"/>
<dbReference type="HOGENOM" id="CLU_900433_0_0_1"/>
<proteinExistence type="inferred from homology"/>
<reference evidence="3" key="1">
    <citation type="submission" date="2012-04" db="EMBL/GenBank/DDBJ databases">
        <title>The Genome Sequence of Fusarium oxysporum melonis.</title>
        <authorList>
            <consortium name="The Broad Institute Genome Sequencing Platform"/>
            <person name="Ma L.-J."/>
            <person name="Gale L.R."/>
            <person name="Schwartz D.C."/>
            <person name="Zhou S."/>
            <person name="Corby-Kistler H."/>
            <person name="Young S.K."/>
            <person name="Zeng Q."/>
            <person name="Gargeya S."/>
            <person name="Fitzgerald M."/>
            <person name="Haas B."/>
            <person name="Abouelleil A."/>
            <person name="Alvarado L."/>
            <person name="Arachchi H.M."/>
            <person name="Berlin A."/>
            <person name="Brown A."/>
            <person name="Chapman S.B."/>
            <person name="Chen Z."/>
            <person name="Dunbar C."/>
            <person name="Freedman E."/>
            <person name="Gearin G."/>
            <person name="Goldberg J."/>
            <person name="Griggs A."/>
            <person name="Gujja S."/>
            <person name="Heiman D."/>
            <person name="Howarth C."/>
            <person name="Larson L."/>
            <person name="Lui A."/>
            <person name="MacDonald P.J.P."/>
            <person name="Montmayeur A."/>
            <person name="Murphy C."/>
            <person name="Neiman D."/>
            <person name="Pearson M."/>
            <person name="Priest M."/>
            <person name="Roberts A."/>
            <person name="Saif S."/>
            <person name="Shea T."/>
            <person name="Shenoy N."/>
            <person name="Sisk P."/>
            <person name="Stolte C."/>
            <person name="Sykes S."/>
            <person name="Wortman J."/>
            <person name="Nusbaum C."/>
            <person name="Birren B."/>
        </authorList>
    </citation>
    <scope>NUCLEOTIDE SEQUENCE</scope>
    <source>
        <strain evidence="3">26406</strain>
    </source>
</reference>
<feature type="region of interest" description="Disordered" evidence="2">
    <location>
        <begin position="74"/>
        <end position="106"/>
    </location>
</feature>
<evidence type="ECO:0000256" key="1">
    <source>
        <dbReference type="ARBA" id="ARBA00009042"/>
    </source>
</evidence>
<dbReference type="InterPro" id="IPR012475">
    <property type="entry name" value="Fungal_lectin"/>
</dbReference>
<organism evidence="3">
    <name type="scientific">Fusarium oxysporum f. sp. melonis 26406</name>
    <dbReference type="NCBI Taxonomy" id="1089452"/>
    <lineage>
        <taxon>Eukaryota</taxon>
        <taxon>Fungi</taxon>
        <taxon>Dikarya</taxon>
        <taxon>Ascomycota</taxon>
        <taxon>Pezizomycotina</taxon>
        <taxon>Sordariomycetes</taxon>
        <taxon>Hypocreomycetidae</taxon>
        <taxon>Hypocreales</taxon>
        <taxon>Nectriaceae</taxon>
        <taxon>Fusarium</taxon>
        <taxon>Fusarium oxysporum species complex</taxon>
    </lineage>
</organism>